<organism evidence="3">
    <name type="scientific">Drosophila sechellia</name>
    <name type="common">Fruit fly</name>
    <dbReference type="NCBI Taxonomy" id="7238"/>
    <lineage>
        <taxon>Eukaryota</taxon>
        <taxon>Metazoa</taxon>
        <taxon>Ecdysozoa</taxon>
        <taxon>Arthropoda</taxon>
        <taxon>Hexapoda</taxon>
        <taxon>Insecta</taxon>
        <taxon>Pterygota</taxon>
        <taxon>Neoptera</taxon>
        <taxon>Endopterygota</taxon>
        <taxon>Diptera</taxon>
        <taxon>Brachycera</taxon>
        <taxon>Muscomorpha</taxon>
        <taxon>Ephydroidea</taxon>
        <taxon>Drosophilidae</taxon>
        <taxon>Drosophila</taxon>
        <taxon>Sophophora</taxon>
    </lineage>
</organism>
<dbReference type="AlphaFoldDB" id="B4HI44"/>
<accession>B4HI44</accession>
<feature type="region of interest" description="Disordered" evidence="1">
    <location>
        <begin position="1"/>
        <end position="22"/>
    </location>
</feature>
<evidence type="ECO:0000313" key="2">
    <source>
        <dbReference type="EMBL" id="EDW41540.1"/>
    </source>
</evidence>
<protein>
    <submittedName>
        <fullName evidence="2">GM24505</fullName>
    </submittedName>
</protein>
<reference evidence="2 3" key="1">
    <citation type="journal article" date="2007" name="Nature">
        <title>Evolution of genes and genomes on the Drosophila phylogeny.</title>
        <authorList>
            <consortium name="Drosophila 12 Genomes Consortium"/>
            <person name="Clark A.G."/>
            <person name="Eisen M.B."/>
            <person name="Smith D.R."/>
            <person name="Bergman C.M."/>
            <person name="Oliver B."/>
            <person name="Markow T.A."/>
            <person name="Kaufman T.C."/>
            <person name="Kellis M."/>
            <person name="Gelbart W."/>
            <person name="Iyer V.N."/>
            <person name="Pollard D.A."/>
            <person name="Sackton T.B."/>
            <person name="Larracuente A.M."/>
            <person name="Singh N.D."/>
            <person name="Abad J.P."/>
            <person name="Abt D.N."/>
            <person name="Adryan B."/>
            <person name="Aguade M."/>
            <person name="Akashi H."/>
            <person name="Anderson W.W."/>
            <person name="Aquadro C.F."/>
            <person name="Ardell D.H."/>
            <person name="Arguello R."/>
            <person name="Artieri C.G."/>
            <person name="Barbash D.A."/>
            <person name="Barker D."/>
            <person name="Barsanti P."/>
            <person name="Batterham P."/>
            <person name="Batzoglou S."/>
            <person name="Begun D."/>
            <person name="Bhutkar A."/>
            <person name="Blanco E."/>
            <person name="Bosak S.A."/>
            <person name="Bradley R.K."/>
            <person name="Brand A.D."/>
            <person name="Brent M.R."/>
            <person name="Brooks A.N."/>
            <person name="Brown R.H."/>
            <person name="Butlin R.K."/>
            <person name="Caggese C."/>
            <person name="Calvi B.R."/>
            <person name="Bernardo de Carvalho A."/>
            <person name="Caspi A."/>
            <person name="Castrezana S."/>
            <person name="Celniker S.E."/>
            <person name="Chang J.L."/>
            <person name="Chapple C."/>
            <person name="Chatterji S."/>
            <person name="Chinwalla A."/>
            <person name="Civetta A."/>
            <person name="Clifton S.W."/>
            <person name="Comeron J.M."/>
            <person name="Costello J.C."/>
            <person name="Coyne J.A."/>
            <person name="Daub J."/>
            <person name="David R.G."/>
            <person name="Delcher A.L."/>
            <person name="Delehaunty K."/>
            <person name="Do C.B."/>
            <person name="Ebling H."/>
            <person name="Edwards K."/>
            <person name="Eickbush T."/>
            <person name="Evans J.D."/>
            <person name="Filipski A."/>
            <person name="Findeiss S."/>
            <person name="Freyhult E."/>
            <person name="Fulton L."/>
            <person name="Fulton R."/>
            <person name="Garcia A.C."/>
            <person name="Gardiner A."/>
            <person name="Garfield D.A."/>
            <person name="Garvin B.E."/>
            <person name="Gibson G."/>
            <person name="Gilbert D."/>
            <person name="Gnerre S."/>
            <person name="Godfrey J."/>
            <person name="Good R."/>
            <person name="Gotea V."/>
            <person name="Gravely B."/>
            <person name="Greenberg A.J."/>
            <person name="Griffiths-Jones S."/>
            <person name="Gross S."/>
            <person name="Guigo R."/>
            <person name="Gustafson E.A."/>
            <person name="Haerty W."/>
            <person name="Hahn M.W."/>
            <person name="Halligan D.L."/>
            <person name="Halpern A.L."/>
            <person name="Halter G.M."/>
            <person name="Han M.V."/>
            <person name="Heger A."/>
            <person name="Hillier L."/>
            <person name="Hinrichs A.S."/>
            <person name="Holmes I."/>
            <person name="Hoskins R.A."/>
            <person name="Hubisz M.J."/>
            <person name="Hultmark D."/>
            <person name="Huntley M.A."/>
            <person name="Jaffe D.B."/>
            <person name="Jagadeeshan S."/>
            <person name="Jeck W.R."/>
            <person name="Johnson J."/>
            <person name="Jones C.D."/>
            <person name="Jordan W.C."/>
            <person name="Karpen G.H."/>
            <person name="Kataoka E."/>
            <person name="Keightley P.D."/>
            <person name="Kheradpour P."/>
            <person name="Kirkness E.F."/>
            <person name="Koerich L.B."/>
            <person name="Kristiansen K."/>
            <person name="Kudrna D."/>
            <person name="Kulathinal R.J."/>
            <person name="Kumar S."/>
            <person name="Kwok R."/>
            <person name="Lander E."/>
            <person name="Langley C.H."/>
            <person name="Lapoint R."/>
            <person name="Lazzaro B.P."/>
            <person name="Lee S.J."/>
            <person name="Levesque L."/>
            <person name="Li R."/>
            <person name="Lin C.F."/>
            <person name="Lin M.F."/>
            <person name="Lindblad-Toh K."/>
            <person name="Llopart A."/>
            <person name="Long M."/>
            <person name="Low L."/>
            <person name="Lozovsky E."/>
            <person name="Lu J."/>
            <person name="Luo M."/>
            <person name="Machado C.A."/>
            <person name="Makalowski W."/>
            <person name="Marzo M."/>
            <person name="Matsuda M."/>
            <person name="Matzkin L."/>
            <person name="McAllister B."/>
            <person name="McBride C.S."/>
            <person name="McKernan B."/>
            <person name="McKernan K."/>
            <person name="Mendez-Lago M."/>
            <person name="Minx P."/>
            <person name="Mollenhauer M.U."/>
            <person name="Montooth K."/>
            <person name="Mount S.M."/>
            <person name="Mu X."/>
            <person name="Myers E."/>
            <person name="Negre B."/>
            <person name="Newfeld S."/>
            <person name="Nielsen R."/>
            <person name="Noor M.A."/>
            <person name="O'Grady P."/>
            <person name="Pachter L."/>
            <person name="Papaceit M."/>
            <person name="Parisi M.J."/>
            <person name="Parisi M."/>
            <person name="Parts L."/>
            <person name="Pedersen J.S."/>
            <person name="Pesole G."/>
            <person name="Phillippy A.M."/>
            <person name="Ponting C.P."/>
            <person name="Pop M."/>
            <person name="Porcelli D."/>
            <person name="Powell J.R."/>
            <person name="Prohaska S."/>
            <person name="Pruitt K."/>
            <person name="Puig M."/>
            <person name="Quesneville H."/>
            <person name="Ram K.R."/>
            <person name="Rand D."/>
            <person name="Rasmussen M.D."/>
            <person name="Reed L.K."/>
            <person name="Reenan R."/>
            <person name="Reily A."/>
            <person name="Remington K.A."/>
            <person name="Rieger T.T."/>
            <person name="Ritchie M.G."/>
            <person name="Robin C."/>
            <person name="Rogers Y.H."/>
            <person name="Rohde C."/>
            <person name="Rozas J."/>
            <person name="Rubenfield M.J."/>
            <person name="Ruiz A."/>
            <person name="Russo S."/>
            <person name="Salzberg S.L."/>
            <person name="Sanchez-Gracia A."/>
            <person name="Saranga D.J."/>
            <person name="Sato H."/>
            <person name="Schaeffer S.W."/>
            <person name="Schatz M.C."/>
            <person name="Schlenke T."/>
            <person name="Schwartz R."/>
            <person name="Segarra C."/>
            <person name="Singh R.S."/>
            <person name="Sirot L."/>
            <person name="Sirota M."/>
            <person name="Sisneros N.B."/>
            <person name="Smith C.D."/>
            <person name="Smith T.F."/>
            <person name="Spieth J."/>
            <person name="Stage D.E."/>
            <person name="Stark A."/>
            <person name="Stephan W."/>
            <person name="Strausberg R.L."/>
            <person name="Strempel S."/>
            <person name="Sturgill D."/>
            <person name="Sutton G."/>
            <person name="Sutton G.G."/>
            <person name="Tao W."/>
            <person name="Teichmann S."/>
            <person name="Tobari Y.N."/>
            <person name="Tomimura Y."/>
            <person name="Tsolas J.M."/>
            <person name="Valente V.L."/>
            <person name="Venter E."/>
            <person name="Venter J.C."/>
            <person name="Vicario S."/>
            <person name="Vieira F.G."/>
            <person name="Vilella A.J."/>
            <person name="Villasante A."/>
            <person name="Walenz B."/>
            <person name="Wang J."/>
            <person name="Wasserman M."/>
            <person name="Watts T."/>
            <person name="Wilson D."/>
            <person name="Wilson R.K."/>
            <person name="Wing R.A."/>
            <person name="Wolfner M.F."/>
            <person name="Wong A."/>
            <person name="Wong G.K."/>
            <person name="Wu C.I."/>
            <person name="Wu G."/>
            <person name="Yamamoto D."/>
            <person name="Yang H.P."/>
            <person name="Yang S.P."/>
            <person name="Yorke J.A."/>
            <person name="Yoshida K."/>
            <person name="Zdobnov E."/>
            <person name="Zhang P."/>
            <person name="Zhang Y."/>
            <person name="Zimin A.V."/>
            <person name="Baldwin J."/>
            <person name="Abdouelleil A."/>
            <person name="Abdulkadir J."/>
            <person name="Abebe A."/>
            <person name="Abera B."/>
            <person name="Abreu J."/>
            <person name="Acer S.C."/>
            <person name="Aftuck L."/>
            <person name="Alexander A."/>
            <person name="An P."/>
            <person name="Anderson E."/>
            <person name="Anderson S."/>
            <person name="Arachi H."/>
            <person name="Azer M."/>
            <person name="Bachantsang P."/>
            <person name="Barry A."/>
            <person name="Bayul T."/>
            <person name="Berlin A."/>
            <person name="Bessette D."/>
            <person name="Bloom T."/>
            <person name="Blye J."/>
            <person name="Boguslavskiy L."/>
            <person name="Bonnet C."/>
            <person name="Boukhgalter B."/>
            <person name="Bourzgui I."/>
            <person name="Brown A."/>
            <person name="Cahill P."/>
            <person name="Channer S."/>
            <person name="Cheshatsang Y."/>
            <person name="Chuda L."/>
            <person name="Citroen M."/>
            <person name="Collymore A."/>
            <person name="Cooke P."/>
            <person name="Costello M."/>
            <person name="D'Aco K."/>
            <person name="Daza R."/>
            <person name="De Haan G."/>
            <person name="DeGray S."/>
            <person name="DeMaso C."/>
            <person name="Dhargay N."/>
            <person name="Dooley K."/>
            <person name="Dooley E."/>
            <person name="Doricent M."/>
            <person name="Dorje P."/>
            <person name="Dorjee K."/>
            <person name="Dupes A."/>
            <person name="Elong R."/>
            <person name="Falk J."/>
            <person name="Farina A."/>
            <person name="Faro S."/>
            <person name="Ferguson D."/>
            <person name="Fisher S."/>
            <person name="Foley C.D."/>
            <person name="Franke A."/>
            <person name="Friedrich D."/>
            <person name="Gadbois L."/>
            <person name="Gearin G."/>
            <person name="Gearin C.R."/>
            <person name="Giannoukos G."/>
            <person name="Goode T."/>
            <person name="Graham J."/>
            <person name="Grandbois E."/>
            <person name="Grewal S."/>
            <person name="Gyaltsen K."/>
            <person name="Hafez N."/>
            <person name="Hagos B."/>
            <person name="Hall J."/>
            <person name="Henson C."/>
            <person name="Hollinger A."/>
            <person name="Honan T."/>
            <person name="Huard M.D."/>
            <person name="Hughes L."/>
            <person name="Hurhula B."/>
            <person name="Husby M.E."/>
            <person name="Kamat A."/>
            <person name="Kanga B."/>
            <person name="Kashin S."/>
            <person name="Khazanovich D."/>
            <person name="Kisner P."/>
            <person name="Lance K."/>
            <person name="Lara M."/>
            <person name="Lee W."/>
            <person name="Lennon N."/>
            <person name="Letendre F."/>
            <person name="LeVine R."/>
            <person name="Lipovsky A."/>
            <person name="Liu X."/>
            <person name="Liu J."/>
            <person name="Liu S."/>
            <person name="Lokyitsang T."/>
            <person name="Lokyitsang Y."/>
            <person name="Lubonja R."/>
            <person name="Lui A."/>
            <person name="MacDonald P."/>
            <person name="Magnisalis V."/>
            <person name="Maru K."/>
            <person name="Matthews C."/>
            <person name="McCusker W."/>
            <person name="McDonough S."/>
            <person name="Mehta T."/>
            <person name="Meldrim J."/>
            <person name="Meneus L."/>
            <person name="Mihai O."/>
            <person name="Mihalev A."/>
            <person name="Mihova T."/>
            <person name="Mittelman R."/>
            <person name="Mlenga V."/>
            <person name="Montmayeur A."/>
            <person name="Mulrain L."/>
            <person name="Navidi A."/>
            <person name="Naylor J."/>
            <person name="Negash T."/>
            <person name="Nguyen T."/>
            <person name="Nguyen N."/>
            <person name="Nicol R."/>
            <person name="Norbu C."/>
            <person name="Norbu N."/>
            <person name="Novod N."/>
            <person name="O'Neill B."/>
            <person name="Osman S."/>
            <person name="Markiewicz E."/>
            <person name="Oyono O.L."/>
            <person name="Patti C."/>
            <person name="Phunkhang P."/>
            <person name="Pierre F."/>
            <person name="Priest M."/>
            <person name="Raghuraman S."/>
            <person name="Rege F."/>
            <person name="Reyes R."/>
            <person name="Rise C."/>
            <person name="Rogov P."/>
            <person name="Ross K."/>
            <person name="Ryan E."/>
            <person name="Settipalli S."/>
            <person name="Shea T."/>
            <person name="Sherpa N."/>
            <person name="Shi L."/>
            <person name="Shih D."/>
            <person name="Sparrow T."/>
            <person name="Spaulding J."/>
            <person name="Stalker J."/>
            <person name="Stange-Thomann N."/>
            <person name="Stavropoulos S."/>
            <person name="Stone C."/>
            <person name="Strader C."/>
            <person name="Tesfaye S."/>
            <person name="Thomson T."/>
            <person name="Thoulutsang Y."/>
            <person name="Thoulutsang D."/>
            <person name="Topham K."/>
            <person name="Topping I."/>
            <person name="Tsamla T."/>
            <person name="Vassiliev H."/>
            <person name="Vo A."/>
            <person name="Wangchuk T."/>
            <person name="Wangdi T."/>
            <person name="Weiand M."/>
            <person name="Wilkinson J."/>
            <person name="Wilson A."/>
            <person name="Yadav S."/>
            <person name="Young G."/>
            <person name="Yu Q."/>
            <person name="Zembek L."/>
            <person name="Zhong D."/>
            <person name="Zimmer A."/>
            <person name="Zwirko Z."/>
            <person name="Jaffe D.B."/>
            <person name="Alvarez P."/>
            <person name="Brockman W."/>
            <person name="Butler J."/>
            <person name="Chin C."/>
            <person name="Gnerre S."/>
            <person name="Grabherr M."/>
            <person name="Kleber M."/>
            <person name="Mauceli E."/>
            <person name="MacCallum I."/>
        </authorList>
    </citation>
    <scope>NUCLEOTIDE SEQUENCE [LARGE SCALE GENOMIC DNA]</scope>
    <source>
        <strain evidence="3">Rob3c / Tucson 14021-0248.25</strain>
    </source>
</reference>
<dbReference type="OMA" id="NGGEHKS"/>
<keyword evidence="3" id="KW-1185">Reference proteome</keyword>
<dbReference type="Proteomes" id="UP000001292">
    <property type="component" value="Unassembled WGS sequence"/>
</dbReference>
<dbReference type="EMBL" id="CH480815">
    <property type="protein sequence ID" value="EDW41540.1"/>
    <property type="molecule type" value="Genomic_DNA"/>
</dbReference>
<evidence type="ECO:0000256" key="1">
    <source>
        <dbReference type="SAM" id="MobiDB-lite"/>
    </source>
</evidence>
<dbReference type="STRING" id="7238.B4HI44"/>
<gene>
    <name evidence="2" type="primary">Dsec\GM24505</name>
    <name evidence="2" type="ORF">Dsec_GM24505</name>
</gene>
<name>B4HI44_DROSE</name>
<dbReference type="HOGENOM" id="CLU_2778574_0_0_1"/>
<sequence length="69" mass="7401">MGRQSCEREDKEDDEQEAKAANGGEHKSLALLWLKTLISGVGSSGAQQSMYYYCKVTDADRATGGGGML</sequence>
<proteinExistence type="predicted"/>
<evidence type="ECO:0000313" key="3">
    <source>
        <dbReference type="Proteomes" id="UP000001292"/>
    </source>
</evidence>